<dbReference type="AlphaFoldDB" id="A0A169PGT1"/>
<protein>
    <recommendedName>
        <fullName evidence="1">Acetaldehyde dehydrogenase</fullName>
        <ecNumber evidence="1">1.2.1.10</ecNumber>
    </recommendedName>
    <alternativeName>
        <fullName evidence="1">Acetaldehyde dehydrogenase [acetylating]</fullName>
    </alternativeName>
</protein>
<organism evidence="3 4">
    <name type="scientific">Streptomyces laurentii</name>
    <dbReference type="NCBI Taxonomy" id="39478"/>
    <lineage>
        <taxon>Bacteria</taxon>
        <taxon>Bacillati</taxon>
        <taxon>Actinomycetota</taxon>
        <taxon>Actinomycetes</taxon>
        <taxon>Kitasatosporales</taxon>
        <taxon>Streptomycetaceae</taxon>
        <taxon>Streptomyces</taxon>
    </lineage>
</organism>
<comment type="catalytic activity">
    <reaction evidence="1">
        <text>acetaldehyde + NAD(+) + CoA = acetyl-CoA + NADH + H(+)</text>
        <dbReference type="Rhea" id="RHEA:23288"/>
        <dbReference type="ChEBI" id="CHEBI:15343"/>
        <dbReference type="ChEBI" id="CHEBI:15378"/>
        <dbReference type="ChEBI" id="CHEBI:57287"/>
        <dbReference type="ChEBI" id="CHEBI:57288"/>
        <dbReference type="ChEBI" id="CHEBI:57540"/>
        <dbReference type="ChEBI" id="CHEBI:57945"/>
        <dbReference type="EC" id="1.2.1.10"/>
    </reaction>
</comment>
<dbReference type="Proteomes" id="UP000217676">
    <property type="component" value="Chromosome"/>
</dbReference>
<evidence type="ECO:0000259" key="2">
    <source>
        <dbReference type="Pfam" id="PF09290"/>
    </source>
</evidence>
<keyword evidence="1" id="KW-0560">Oxidoreductase</keyword>
<dbReference type="SUPFAM" id="SSF55347">
    <property type="entry name" value="Glyceraldehyde-3-phosphate dehydrogenase-like, C-terminal domain"/>
    <property type="match status" value="1"/>
</dbReference>
<dbReference type="Pfam" id="PF09290">
    <property type="entry name" value="AcetDehyd-dimer"/>
    <property type="match status" value="1"/>
</dbReference>
<accession>A0A169PGT1</accession>
<dbReference type="NCBIfam" id="TIGR03215">
    <property type="entry name" value="ac_ald_DH_ac"/>
    <property type="match status" value="1"/>
</dbReference>
<comment type="similarity">
    <text evidence="1">Belongs to the acetaldehyde dehydrogenase family.</text>
</comment>
<dbReference type="GO" id="GO:0008774">
    <property type="term" value="F:acetaldehyde dehydrogenase (acetylating) activity"/>
    <property type="evidence" value="ECO:0007669"/>
    <property type="project" value="UniProtKB-UniRule"/>
</dbReference>
<feature type="binding site" evidence="1">
    <location>
        <position position="269"/>
    </location>
    <ligand>
        <name>NAD(+)</name>
        <dbReference type="ChEBI" id="CHEBI:57540"/>
    </ligand>
</feature>
<feature type="active site" description="Acyl-thioester intermediate" evidence="1">
    <location>
        <position position="129"/>
    </location>
</feature>
<evidence type="ECO:0000313" key="4">
    <source>
        <dbReference type="Proteomes" id="UP000217676"/>
    </source>
</evidence>
<dbReference type="EMBL" id="AP017424">
    <property type="protein sequence ID" value="BAU87768.1"/>
    <property type="molecule type" value="Genomic_DNA"/>
</dbReference>
<evidence type="ECO:0000313" key="3">
    <source>
        <dbReference type="EMBL" id="BAU87768.1"/>
    </source>
</evidence>
<name>A0A169PGT1_STRLU</name>
<dbReference type="SUPFAM" id="SSF51735">
    <property type="entry name" value="NAD(P)-binding Rossmann-fold domains"/>
    <property type="match status" value="1"/>
</dbReference>
<dbReference type="Gene3D" id="3.40.50.720">
    <property type="entry name" value="NAD(P)-binding Rossmann-like Domain"/>
    <property type="match status" value="1"/>
</dbReference>
<sequence>MKRNGRLPVAVLGAGLIGVDLAEKIMRSELLDCGLVVGRDANTPGLRQAAELGLPIGTRGIESLLEAPRPFRIVFDATNALAHAEHAERLGLAGVKLVDLTPSKVGRMVVPSVNGADVLDCDDVNMISCGGQASIPVLHAITRNHRVEYVEVVTTAASPSVGRSTRLNLDEYVETTQDAVRDFTGVKDVKAILNISPARPPATFRVAMSLLGEGFGTASVDAAVTAAAEQVRAFAPGYRITACVVEETKVFVAAEVTSSGGRIPKYAGNLDIINSAAVHVAEQCAAVGLAGIGTETS</sequence>
<dbReference type="PIRSF" id="PIRSF015689">
    <property type="entry name" value="Actaldh_dh_actl"/>
    <property type="match status" value="1"/>
</dbReference>
<proteinExistence type="inferred from homology"/>
<gene>
    <name evidence="3" type="ORF">SLA_6902</name>
</gene>
<comment type="caution">
    <text evidence="1">Lacks conserved residue(s) required for the propagation of feature annotation.</text>
</comment>
<feature type="domain" description="Acetaldehyde dehydrogenase C-terminal" evidence="2">
    <location>
        <begin position="129"/>
        <end position="264"/>
    </location>
</feature>
<dbReference type="NCBIfam" id="NF006157">
    <property type="entry name" value="PRK08300.1"/>
    <property type="match status" value="1"/>
</dbReference>
<keyword evidence="4" id="KW-1185">Reference proteome</keyword>
<keyword evidence="1" id="KW-0058">Aromatic hydrocarbons catabolism</keyword>
<dbReference type="Gene3D" id="3.30.360.10">
    <property type="entry name" value="Dihydrodipicolinate Reductase, domain 2"/>
    <property type="match status" value="1"/>
</dbReference>
<dbReference type="InterPro" id="IPR003361">
    <property type="entry name" value="Acetaldehyde_dehydrogenase"/>
</dbReference>
<dbReference type="RefSeq" id="WP_359879909.1">
    <property type="nucleotide sequence ID" value="NZ_JBEYHT010000037.1"/>
</dbReference>
<evidence type="ECO:0000256" key="1">
    <source>
        <dbReference type="HAMAP-Rule" id="MF_01657"/>
    </source>
</evidence>
<dbReference type="HAMAP" id="MF_01657">
    <property type="entry name" value="Ac_ald_DH_ac"/>
    <property type="match status" value="1"/>
</dbReference>
<dbReference type="InterPro" id="IPR015426">
    <property type="entry name" value="Acetylaldehyde_DH_C"/>
</dbReference>
<dbReference type="CDD" id="cd23933">
    <property type="entry name" value="ALDH_C"/>
    <property type="match status" value="1"/>
</dbReference>
<dbReference type="KEGG" id="slau:SLA_6902"/>
<dbReference type="InterPro" id="IPR036291">
    <property type="entry name" value="NAD(P)-bd_dom_sf"/>
</dbReference>
<dbReference type="EC" id="1.2.1.10" evidence="1"/>
<keyword evidence="1" id="KW-0520">NAD</keyword>
<dbReference type="GO" id="GO:0051287">
    <property type="term" value="F:NAD binding"/>
    <property type="evidence" value="ECO:0007669"/>
    <property type="project" value="UniProtKB-UniRule"/>
</dbReference>
<reference evidence="3 4" key="1">
    <citation type="journal article" date="2016" name="Genome Announc.">
        <title>Complete Genome Sequence of Thiostrepton-Producing Streptomyces laurentii ATCC 31255.</title>
        <authorList>
            <person name="Doi K."/>
            <person name="Fujino Y."/>
            <person name="Nagayoshi Y."/>
            <person name="Ohshima T."/>
            <person name="Ogata S."/>
        </authorList>
    </citation>
    <scope>NUCLEOTIDE SEQUENCE [LARGE SCALE GENOMIC DNA]</scope>
    <source>
        <strain evidence="3 4">ATCC 31255</strain>
    </source>
</reference>